<protein>
    <submittedName>
        <fullName evidence="2">Uncharacterized protein</fullName>
    </submittedName>
</protein>
<evidence type="ECO:0000313" key="3">
    <source>
        <dbReference type="Proteomes" id="UP001464555"/>
    </source>
</evidence>
<evidence type="ECO:0000313" key="2">
    <source>
        <dbReference type="EMBL" id="MEL1245376.1"/>
    </source>
</evidence>
<feature type="signal peptide" evidence="1">
    <location>
        <begin position="1"/>
        <end position="19"/>
    </location>
</feature>
<comment type="caution">
    <text evidence="2">The sequence shown here is derived from an EMBL/GenBank/DDBJ whole genome shotgun (WGS) entry which is preliminary data.</text>
</comment>
<organism evidence="2 3">
    <name type="scientific">Flavobacterium arundinis</name>
    <dbReference type="NCBI Taxonomy" id="3139143"/>
    <lineage>
        <taxon>Bacteria</taxon>
        <taxon>Pseudomonadati</taxon>
        <taxon>Bacteroidota</taxon>
        <taxon>Flavobacteriia</taxon>
        <taxon>Flavobacteriales</taxon>
        <taxon>Flavobacteriaceae</taxon>
        <taxon>Flavobacterium</taxon>
    </lineage>
</organism>
<gene>
    <name evidence="2" type="ORF">AAEO56_13965</name>
</gene>
<name>A0ABU9HZ05_9FLAO</name>
<proteinExistence type="predicted"/>
<keyword evidence="1" id="KW-0732">Signal</keyword>
<evidence type="ECO:0000256" key="1">
    <source>
        <dbReference type="SAM" id="SignalP"/>
    </source>
</evidence>
<keyword evidence="3" id="KW-1185">Reference proteome</keyword>
<reference evidence="2 3" key="1">
    <citation type="submission" date="2024-04" db="EMBL/GenBank/DDBJ databases">
        <title>Flavobacterium sp. DGU11 16S ribosomal RNA gene Genome sequencing and assembly.</title>
        <authorList>
            <person name="Park S."/>
        </authorList>
    </citation>
    <scope>NUCLEOTIDE SEQUENCE [LARGE SCALE GENOMIC DNA]</scope>
    <source>
        <strain evidence="2 3">DGU11</strain>
    </source>
</reference>
<dbReference type="RefSeq" id="WP_341697689.1">
    <property type="nucleotide sequence ID" value="NZ_JBBYHR010000008.1"/>
</dbReference>
<accession>A0ABU9HZ05</accession>
<sequence>MKKLLFTFFLLACGATAMANTAGDHIAPPNIEKASNVTVAAKKIPAARAEKVRVNVKPAKETTPKFCTSVDGSRFGLSVYIVDFVNTSNIKLTNLLLAK</sequence>
<feature type="chain" id="PRO_5045727467" evidence="1">
    <location>
        <begin position="20"/>
        <end position="99"/>
    </location>
</feature>
<dbReference type="EMBL" id="JBBYHR010000008">
    <property type="protein sequence ID" value="MEL1245376.1"/>
    <property type="molecule type" value="Genomic_DNA"/>
</dbReference>
<dbReference type="Proteomes" id="UP001464555">
    <property type="component" value="Unassembled WGS sequence"/>
</dbReference>